<keyword evidence="1" id="KW-1133">Transmembrane helix</keyword>
<organism evidence="2 3">
    <name type="scientific">Angustibacter luteus</name>
    <dbReference type="NCBI Taxonomy" id="658456"/>
    <lineage>
        <taxon>Bacteria</taxon>
        <taxon>Bacillati</taxon>
        <taxon>Actinomycetota</taxon>
        <taxon>Actinomycetes</taxon>
        <taxon>Kineosporiales</taxon>
        <taxon>Kineosporiaceae</taxon>
    </lineage>
</organism>
<evidence type="ECO:0000256" key="1">
    <source>
        <dbReference type="SAM" id="Phobius"/>
    </source>
</evidence>
<keyword evidence="1" id="KW-0472">Membrane</keyword>
<dbReference type="RefSeq" id="WP_345717402.1">
    <property type="nucleotide sequence ID" value="NZ_BAABFP010000007.1"/>
</dbReference>
<dbReference type="EMBL" id="JBHSRD010000008">
    <property type="protein sequence ID" value="MFC6008864.1"/>
    <property type="molecule type" value="Genomic_DNA"/>
</dbReference>
<protein>
    <submittedName>
        <fullName evidence="2">Uncharacterized protein</fullName>
    </submittedName>
</protein>
<feature type="transmembrane region" description="Helical" evidence="1">
    <location>
        <begin position="80"/>
        <end position="97"/>
    </location>
</feature>
<name>A0ABW1JHN6_9ACTN</name>
<dbReference type="Proteomes" id="UP001596189">
    <property type="component" value="Unassembled WGS sequence"/>
</dbReference>
<evidence type="ECO:0000313" key="3">
    <source>
        <dbReference type="Proteomes" id="UP001596189"/>
    </source>
</evidence>
<reference evidence="3" key="1">
    <citation type="journal article" date="2019" name="Int. J. Syst. Evol. Microbiol.">
        <title>The Global Catalogue of Microorganisms (GCM) 10K type strain sequencing project: providing services to taxonomists for standard genome sequencing and annotation.</title>
        <authorList>
            <consortium name="The Broad Institute Genomics Platform"/>
            <consortium name="The Broad Institute Genome Sequencing Center for Infectious Disease"/>
            <person name="Wu L."/>
            <person name="Ma J."/>
        </authorList>
    </citation>
    <scope>NUCLEOTIDE SEQUENCE [LARGE SCALE GENOMIC DNA]</scope>
    <source>
        <strain evidence="3">KACC 14249</strain>
    </source>
</reference>
<feature type="transmembrane region" description="Helical" evidence="1">
    <location>
        <begin position="103"/>
        <end position="119"/>
    </location>
</feature>
<evidence type="ECO:0000313" key="2">
    <source>
        <dbReference type="EMBL" id="MFC6008864.1"/>
    </source>
</evidence>
<accession>A0ABW1JHN6</accession>
<sequence length="246" mass="26625">MTGSVSFQHLAPALLALATALARAIPPLLTSARGRAGQHAAPTTLRIQSLQTPAAWQEGVEGAFSDEALREDARLRFRRLARAAIAVGVLLVVYLVVAVVQRFPWWSILLAALLLALLVRQLQQGRKVWGDIDPKSPNAALGSLVVRGNLDDVVQFTLFALRGIGARVVNLGDGLVVAGTGVALGRLWLGNRLQISLLPHEDVVRVTVRSSKLDYLTRDTTRRDVTRFLELWADPPHTEALASGTT</sequence>
<comment type="caution">
    <text evidence="2">The sequence shown here is derived from an EMBL/GenBank/DDBJ whole genome shotgun (WGS) entry which is preliminary data.</text>
</comment>
<feature type="transmembrane region" description="Helical" evidence="1">
    <location>
        <begin position="6"/>
        <end position="25"/>
    </location>
</feature>
<proteinExistence type="predicted"/>
<keyword evidence="3" id="KW-1185">Reference proteome</keyword>
<gene>
    <name evidence="2" type="ORF">ACFQDO_17155</name>
</gene>
<keyword evidence="1" id="KW-0812">Transmembrane</keyword>